<dbReference type="Proteomes" id="UP001377567">
    <property type="component" value="Unassembled WGS sequence"/>
</dbReference>
<dbReference type="AlphaFoldDB" id="A0AAV5RZ11"/>
<proteinExistence type="predicted"/>
<protein>
    <submittedName>
        <fullName evidence="2">Uncharacterized protein</fullName>
    </submittedName>
</protein>
<evidence type="ECO:0000313" key="2">
    <source>
        <dbReference type="EMBL" id="GMM56844.1"/>
    </source>
</evidence>
<gene>
    <name evidence="2" type="ORF">DAKH74_034600</name>
</gene>
<feature type="region of interest" description="Disordered" evidence="1">
    <location>
        <begin position="1"/>
        <end position="25"/>
    </location>
</feature>
<feature type="region of interest" description="Disordered" evidence="1">
    <location>
        <begin position="224"/>
        <end position="252"/>
    </location>
</feature>
<dbReference type="EMBL" id="BTGD01000010">
    <property type="protein sequence ID" value="GMM56844.1"/>
    <property type="molecule type" value="Genomic_DNA"/>
</dbReference>
<evidence type="ECO:0000256" key="1">
    <source>
        <dbReference type="SAM" id="MobiDB-lite"/>
    </source>
</evidence>
<evidence type="ECO:0000313" key="3">
    <source>
        <dbReference type="Proteomes" id="UP001377567"/>
    </source>
</evidence>
<comment type="caution">
    <text evidence="2">The sequence shown here is derived from an EMBL/GenBank/DDBJ whole genome shotgun (WGS) entry which is preliminary data.</text>
</comment>
<name>A0AAV5RZ11_MAUHU</name>
<keyword evidence="3" id="KW-1185">Reference proteome</keyword>
<accession>A0AAV5RZ11</accession>
<sequence length="275" mass="30136">MSDPCIKTENGPSAKDAPMTAPHPIKSDTNALILRQLQELNRVTQSLKATTQALQATTQALQATTQSLHEDSQSFKRQFAMVNKRLDAQQETQQKFNSHLLKKISANTSVDIQNDFTERATALAPQLQKEDAAIAEIESVLQHDAEGSNASAAETIQIDQTELATKAPVNPTMAKVTATYANVNGINAKVHASEPTEIQVDATGVAAHATANMTEVIQGFHIPTEAEPPPMISPNAECPYPDDSYQDDSYQDDSYQENAPIMKFFQAWHSPLWTY</sequence>
<reference evidence="2 3" key="1">
    <citation type="journal article" date="2023" name="Elife">
        <title>Identification of key yeast species and microbe-microbe interactions impacting larval growth of Drosophila in the wild.</title>
        <authorList>
            <person name="Mure A."/>
            <person name="Sugiura Y."/>
            <person name="Maeda R."/>
            <person name="Honda K."/>
            <person name="Sakurai N."/>
            <person name="Takahashi Y."/>
            <person name="Watada M."/>
            <person name="Katoh T."/>
            <person name="Gotoh A."/>
            <person name="Gotoh Y."/>
            <person name="Taniguchi I."/>
            <person name="Nakamura K."/>
            <person name="Hayashi T."/>
            <person name="Katayama T."/>
            <person name="Uemura T."/>
            <person name="Hattori Y."/>
        </authorList>
    </citation>
    <scope>NUCLEOTIDE SEQUENCE [LARGE SCALE GENOMIC DNA]</scope>
    <source>
        <strain evidence="2 3">KH-74</strain>
    </source>
</reference>
<organism evidence="2 3">
    <name type="scientific">Maudiozyma humilis</name>
    <name type="common">Sour dough yeast</name>
    <name type="synonym">Kazachstania humilis</name>
    <dbReference type="NCBI Taxonomy" id="51915"/>
    <lineage>
        <taxon>Eukaryota</taxon>
        <taxon>Fungi</taxon>
        <taxon>Dikarya</taxon>
        <taxon>Ascomycota</taxon>
        <taxon>Saccharomycotina</taxon>
        <taxon>Saccharomycetes</taxon>
        <taxon>Saccharomycetales</taxon>
        <taxon>Saccharomycetaceae</taxon>
        <taxon>Maudiozyma</taxon>
    </lineage>
</organism>